<evidence type="ECO:0000256" key="2">
    <source>
        <dbReference type="ARBA" id="ARBA00022692"/>
    </source>
</evidence>
<dbReference type="PANTHER" id="PTHR33048:SF156">
    <property type="entry name" value="INTEGRAL MEMBRANE PROTEIN"/>
    <property type="match status" value="1"/>
</dbReference>
<evidence type="ECO:0000256" key="7">
    <source>
        <dbReference type="SAM" id="Phobius"/>
    </source>
</evidence>
<dbReference type="AlphaFoldDB" id="A0A2V1E8H6"/>
<feature type="compositionally biased region" description="Polar residues" evidence="6">
    <location>
        <begin position="376"/>
        <end position="395"/>
    </location>
</feature>
<evidence type="ECO:0000256" key="5">
    <source>
        <dbReference type="ARBA" id="ARBA00038359"/>
    </source>
</evidence>
<evidence type="ECO:0000256" key="1">
    <source>
        <dbReference type="ARBA" id="ARBA00004141"/>
    </source>
</evidence>
<evidence type="ECO:0000256" key="6">
    <source>
        <dbReference type="SAM" id="MobiDB-lite"/>
    </source>
</evidence>
<feature type="region of interest" description="Disordered" evidence="6">
    <location>
        <begin position="266"/>
        <end position="314"/>
    </location>
</feature>
<keyword evidence="10" id="KW-1185">Reference proteome</keyword>
<feature type="transmembrane region" description="Helical" evidence="7">
    <location>
        <begin position="15"/>
        <end position="35"/>
    </location>
</feature>
<comment type="subcellular location">
    <subcellularLocation>
        <location evidence="1">Membrane</location>
        <topology evidence="1">Multi-pass membrane protein</topology>
    </subcellularLocation>
</comment>
<evidence type="ECO:0000259" key="8">
    <source>
        <dbReference type="Pfam" id="PF20684"/>
    </source>
</evidence>
<name>A0A2V1E8H6_9PLEO</name>
<feature type="region of interest" description="Disordered" evidence="6">
    <location>
        <begin position="340"/>
        <end position="407"/>
    </location>
</feature>
<dbReference type="GO" id="GO:0016020">
    <property type="term" value="C:membrane"/>
    <property type="evidence" value="ECO:0007669"/>
    <property type="project" value="UniProtKB-SubCell"/>
</dbReference>
<dbReference type="PANTHER" id="PTHR33048">
    <property type="entry name" value="PTH11-LIKE INTEGRAL MEMBRANE PROTEIN (AFU_ORTHOLOGUE AFUA_5G11245)"/>
    <property type="match status" value="1"/>
</dbReference>
<accession>A0A2V1E8H6</accession>
<dbReference type="InterPro" id="IPR052337">
    <property type="entry name" value="SAT4-like"/>
</dbReference>
<keyword evidence="2 7" id="KW-0812">Transmembrane</keyword>
<gene>
    <name evidence="9" type="ORF">DM02DRAFT_650242</name>
</gene>
<keyword evidence="4 7" id="KW-0472">Membrane</keyword>
<feature type="transmembrane region" description="Helical" evidence="7">
    <location>
        <begin position="206"/>
        <end position="225"/>
    </location>
</feature>
<dbReference type="Proteomes" id="UP000244855">
    <property type="component" value="Unassembled WGS sequence"/>
</dbReference>
<feature type="transmembrane region" description="Helical" evidence="7">
    <location>
        <begin position="99"/>
        <end position="117"/>
    </location>
</feature>
<dbReference type="OrthoDB" id="5329176at2759"/>
<evidence type="ECO:0000256" key="4">
    <source>
        <dbReference type="ARBA" id="ARBA00023136"/>
    </source>
</evidence>
<feature type="domain" description="Rhodopsin" evidence="8">
    <location>
        <begin position="50"/>
        <end position="264"/>
    </location>
</feature>
<sequence>MVDTYHDADNGSQSLIGVSFALLALTTVFFVCFLFSKYHNGTGISKLMLWLVVVAYIFNAGNAIDNALSAILGQAGKHNDTLDHDTNMASGKIGKAADFLYIFSAIFPKLAMLAFYSNVFPGRIYGWTIYGCAGLLVFTLLAGVLQTTLICKPFSAYWDGNGTCGDMMASYRWLSYPNLITDFVMLVMPFPILLKLNVSKATKIRLVLTFVTGSLGIITAILRIVSFYTIPIFDDPTYYLIQPSIYSVVEPSAYLICAIMPQLARRRSQPPKPPKHTAILHTSTASYPDHQTPAPTTSRSRAKPGHENTNTTIPNTPTLYYRSYLFSPSKLLSRFSGTGTFMSSSSQQRKNDKTNGIDEPDLELGKVGLSPRARQAMSSRTEVGTGTAQKWSSRQSNRRRGAHSAPRAGEICRKEEAFLPSDAIVRKTDIALVSESVGSRIETVWGRDFGVEGVRGDAENGGGDADGMLGRSVESDGSLEGKSGAGVGLDGDGDEVPLNGSESAADKGRTRKRRSIVAAVI</sequence>
<reference evidence="9 10" key="1">
    <citation type="journal article" date="2018" name="Sci. Rep.">
        <title>Comparative genomics provides insights into the lifestyle and reveals functional heterogeneity of dark septate endophytic fungi.</title>
        <authorList>
            <person name="Knapp D.G."/>
            <person name="Nemeth J.B."/>
            <person name="Barry K."/>
            <person name="Hainaut M."/>
            <person name="Henrissat B."/>
            <person name="Johnson J."/>
            <person name="Kuo A."/>
            <person name="Lim J.H.P."/>
            <person name="Lipzen A."/>
            <person name="Nolan M."/>
            <person name="Ohm R.A."/>
            <person name="Tamas L."/>
            <person name="Grigoriev I.V."/>
            <person name="Spatafora J.W."/>
            <person name="Nagy L.G."/>
            <person name="Kovacs G.M."/>
        </authorList>
    </citation>
    <scope>NUCLEOTIDE SEQUENCE [LARGE SCALE GENOMIC DNA]</scope>
    <source>
        <strain evidence="9 10">DSE2036</strain>
    </source>
</reference>
<feature type="transmembrane region" description="Helical" evidence="7">
    <location>
        <begin position="124"/>
        <end position="145"/>
    </location>
</feature>
<keyword evidence="3 7" id="KW-1133">Transmembrane helix</keyword>
<feature type="compositionally biased region" description="Basic residues" evidence="6">
    <location>
        <begin position="266"/>
        <end position="275"/>
    </location>
</feature>
<dbReference type="InterPro" id="IPR049326">
    <property type="entry name" value="Rhodopsin_dom_fungi"/>
</dbReference>
<organism evidence="9 10">
    <name type="scientific">Periconia macrospinosa</name>
    <dbReference type="NCBI Taxonomy" id="97972"/>
    <lineage>
        <taxon>Eukaryota</taxon>
        <taxon>Fungi</taxon>
        <taxon>Dikarya</taxon>
        <taxon>Ascomycota</taxon>
        <taxon>Pezizomycotina</taxon>
        <taxon>Dothideomycetes</taxon>
        <taxon>Pleosporomycetidae</taxon>
        <taxon>Pleosporales</taxon>
        <taxon>Massarineae</taxon>
        <taxon>Periconiaceae</taxon>
        <taxon>Periconia</taxon>
    </lineage>
</organism>
<proteinExistence type="inferred from homology"/>
<evidence type="ECO:0000313" key="10">
    <source>
        <dbReference type="Proteomes" id="UP000244855"/>
    </source>
</evidence>
<feature type="transmembrane region" description="Helical" evidence="7">
    <location>
        <begin position="47"/>
        <end position="64"/>
    </location>
</feature>
<dbReference type="Pfam" id="PF20684">
    <property type="entry name" value="Fung_rhodopsin"/>
    <property type="match status" value="1"/>
</dbReference>
<dbReference type="STRING" id="97972.A0A2V1E8H6"/>
<protein>
    <recommendedName>
        <fullName evidence="8">Rhodopsin domain-containing protein</fullName>
    </recommendedName>
</protein>
<comment type="similarity">
    <text evidence="5">Belongs to the SAT4 family.</text>
</comment>
<feature type="region of interest" description="Disordered" evidence="6">
    <location>
        <begin position="455"/>
        <end position="521"/>
    </location>
</feature>
<evidence type="ECO:0000256" key="3">
    <source>
        <dbReference type="ARBA" id="ARBA00022989"/>
    </source>
</evidence>
<dbReference type="EMBL" id="KZ805311">
    <property type="protein sequence ID" value="PVI05944.1"/>
    <property type="molecule type" value="Genomic_DNA"/>
</dbReference>
<feature type="transmembrane region" description="Helical" evidence="7">
    <location>
        <begin position="176"/>
        <end position="194"/>
    </location>
</feature>
<evidence type="ECO:0000313" key="9">
    <source>
        <dbReference type="EMBL" id="PVI05944.1"/>
    </source>
</evidence>